<feature type="region of interest" description="Disordered" evidence="1">
    <location>
        <begin position="1"/>
        <end position="45"/>
    </location>
</feature>
<reference evidence="2 3" key="1">
    <citation type="journal article" date="2021" name="Elife">
        <title>Chloroplast acquisition without the gene transfer in kleptoplastic sea slugs, Plakobranchus ocellatus.</title>
        <authorList>
            <person name="Maeda T."/>
            <person name="Takahashi S."/>
            <person name="Yoshida T."/>
            <person name="Shimamura S."/>
            <person name="Takaki Y."/>
            <person name="Nagai Y."/>
            <person name="Toyoda A."/>
            <person name="Suzuki Y."/>
            <person name="Arimoto A."/>
            <person name="Ishii H."/>
            <person name="Satoh N."/>
            <person name="Nishiyama T."/>
            <person name="Hasebe M."/>
            <person name="Maruyama T."/>
            <person name="Minagawa J."/>
            <person name="Obokata J."/>
            <person name="Shigenobu S."/>
        </authorList>
    </citation>
    <scope>NUCLEOTIDE SEQUENCE [LARGE SCALE GENOMIC DNA]</scope>
</reference>
<accession>A0AAV4GP20</accession>
<evidence type="ECO:0000313" key="2">
    <source>
        <dbReference type="EMBL" id="GFR86845.1"/>
    </source>
</evidence>
<name>A0AAV4GP20_9GAST</name>
<dbReference type="Proteomes" id="UP000762676">
    <property type="component" value="Unassembled WGS sequence"/>
</dbReference>
<sequence length="82" mass="9005">MDSVTGSGPDWRTPGRFSYHAPQVQTVPHYRAQPHGPPPVPIQSVPVTVEPNGLNHFGLSVSLTCPEGIREIFKNTIKLAYQ</sequence>
<evidence type="ECO:0000313" key="3">
    <source>
        <dbReference type="Proteomes" id="UP000762676"/>
    </source>
</evidence>
<dbReference type="AlphaFoldDB" id="A0AAV4GP20"/>
<keyword evidence="3" id="KW-1185">Reference proteome</keyword>
<comment type="caution">
    <text evidence="2">The sequence shown here is derived from an EMBL/GenBank/DDBJ whole genome shotgun (WGS) entry which is preliminary data.</text>
</comment>
<proteinExistence type="predicted"/>
<gene>
    <name evidence="2" type="ORF">ElyMa_006063300</name>
</gene>
<dbReference type="EMBL" id="BMAT01012134">
    <property type="protein sequence ID" value="GFR86845.1"/>
    <property type="molecule type" value="Genomic_DNA"/>
</dbReference>
<evidence type="ECO:0000256" key="1">
    <source>
        <dbReference type="SAM" id="MobiDB-lite"/>
    </source>
</evidence>
<protein>
    <submittedName>
        <fullName evidence="2">Uncharacterized protein</fullName>
    </submittedName>
</protein>
<organism evidence="2 3">
    <name type="scientific">Elysia marginata</name>
    <dbReference type="NCBI Taxonomy" id="1093978"/>
    <lineage>
        <taxon>Eukaryota</taxon>
        <taxon>Metazoa</taxon>
        <taxon>Spiralia</taxon>
        <taxon>Lophotrochozoa</taxon>
        <taxon>Mollusca</taxon>
        <taxon>Gastropoda</taxon>
        <taxon>Heterobranchia</taxon>
        <taxon>Euthyneura</taxon>
        <taxon>Panpulmonata</taxon>
        <taxon>Sacoglossa</taxon>
        <taxon>Placobranchoidea</taxon>
        <taxon>Plakobranchidae</taxon>
        <taxon>Elysia</taxon>
    </lineage>
</organism>